<feature type="compositionally biased region" description="Basic and acidic residues" evidence="7">
    <location>
        <begin position="531"/>
        <end position="540"/>
    </location>
</feature>
<sequence>MCKNCINSVIVGASTRNVLAKKFKGYDVPTSLSRSAPEYCSVYVISKGKIMSAQAALRPAANTPTPPKQPHPQGLPLNVASGHSGVENGARCKERTIIFKFTEPWTNDLVSPPGWERPRSSTGSMSLENFDIPTCGQMSSLTRGSISDESDISGSSMFGSMDVTNQNLDFSIVQDPPRASLSTQSARELEAEMKRLKLELKQTIGHVQLSLQRSNLGQKSDKEMTGWQAKELHQWKLEEAHIFEEVRLAEETALAIAEMQKAKCKAAMEAQRLAEKEAQRRKHAEMKARREAEEKNWALNALAHNNIRYRKYTIEEIKAGTQNFSESMKVGEGGYGPVYKGKLDHTPVAIKVLRPDAAQGRKQFQQQIEVLSCIRHPNMVLLLGACPEYGCLVYEYMTHGSLEDRLFHKAKSPMGLAHQVKKAIEKDKFADFLHPTVSDWPVEEALLFAKLALECAELRKKDRPDLGTVILPELNRLRDLGSTTDLHNSHGYTTGNQSYSHGGHPPTPTRSSHSRPSNESQNGVGGIEHIFIPRKENSSS</sequence>
<feature type="coiled-coil region" evidence="6">
    <location>
        <begin position="179"/>
        <end position="206"/>
    </location>
</feature>
<dbReference type="InterPro" id="IPR001245">
    <property type="entry name" value="Ser-Thr/Tyr_kinase_cat_dom"/>
</dbReference>
<keyword evidence="5" id="KW-0067">ATP-binding</keyword>
<feature type="compositionally biased region" description="Polar residues" evidence="7">
    <location>
        <begin position="481"/>
        <end position="500"/>
    </location>
</feature>
<dbReference type="InterPro" id="IPR051348">
    <property type="entry name" value="U-box_ubiquitin_ligases"/>
</dbReference>
<protein>
    <recommendedName>
        <fullName evidence="2">RING-type E3 ubiquitin transferase</fullName>
        <ecNumber evidence="2">2.3.2.27</ecNumber>
    </recommendedName>
</protein>
<keyword evidence="10" id="KW-1185">Reference proteome</keyword>
<evidence type="ECO:0000313" key="9">
    <source>
        <dbReference type="EMBL" id="KAJ7958382.1"/>
    </source>
</evidence>
<dbReference type="GO" id="GO:0005524">
    <property type="term" value="F:ATP binding"/>
    <property type="evidence" value="ECO:0007669"/>
    <property type="project" value="UniProtKB-KW"/>
</dbReference>
<proteinExistence type="predicted"/>
<dbReference type="Proteomes" id="UP001163823">
    <property type="component" value="Chromosome 8"/>
</dbReference>
<comment type="caution">
    <text evidence="9">The sequence shown here is derived from an EMBL/GenBank/DDBJ whole genome shotgun (WGS) entry which is preliminary data.</text>
</comment>
<keyword evidence="4" id="KW-0833">Ubl conjugation pathway</keyword>
<organism evidence="9 10">
    <name type="scientific">Quillaja saponaria</name>
    <name type="common">Soap bark tree</name>
    <dbReference type="NCBI Taxonomy" id="32244"/>
    <lineage>
        <taxon>Eukaryota</taxon>
        <taxon>Viridiplantae</taxon>
        <taxon>Streptophyta</taxon>
        <taxon>Embryophyta</taxon>
        <taxon>Tracheophyta</taxon>
        <taxon>Spermatophyta</taxon>
        <taxon>Magnoliopsida</taxon>
        <taxon>eudicotyledons</taxon>
        <taxon>Gunneridae</taxon>
        <taxon>Pentapetalae</taxon>
        <taxon>rosids</taxon>
        <taxon>fabids</taxon>
        <taxon>Fabales</taxon>
        <taxon>Quillajaceae</taxon>
        <taxon>Quillaja</taxon>
    </lineage>
</organism>
<keyword evidence="3" id="KW-0547">Nucleotide-binding</keyword>
<name>A0AAD7LIA4_QUISA</name>
<evidence type="ECO:0000256" key="7">
    <source>
        <dbReference type="SAM" id="MobiDB-lite"/>
    </source>
</evidence>
<comment type="catalytic activity">
    <reaction evidence="1">
        <text>S-ubiquitinyl-[E2 ubiquitin-conjugating enzyme]-L-cysteine + [acceptor protein]-L-lysine = [E2 ubiquitin-conjugating enzyme]-L-cysteine + N(6)-ubiquitinyl-[acceptor protein]-L-lysine.</text>
        <dbReference type="EC" id="2.3.2.27"/>
    </reaction>
</comment>
<dbReference type="AlphaFoldDB" id="A0AAD7LIA4"/>
<dbReference type="PANTHER" id="PTHR45647">
    <property type="entry name" value="OS02G0152300 PROTEIN"/>
    <property type="match status" value="1"/>
</dbReference>
<dbReference type="EMBL" id="JARAOO010000008">
    <property type="protein sequence ID" value="KAJ7958382.1"/>
    <property type="molecule type" value="Genomic_DNA"/>
</dbReference>
<dbReference type="FunFam" id="3.30.200.20:FF:000162">
    <property type="entry name" value="Adenine nucleotide alpha hydrolase-like domain kinase"/>
    <property type="match status" value="1"/>
</dbReference>
<evidence type="ECO:0000256" key="2">
    <source>
        <dbReference type="ARBA" id="ARBA00012483"/>
    </source>
</evidence>
<feature type="region of interest" description="Disordered" evidence="7">
    <location>
        <begin position="110"/>
        <end position="129"/>
    </location>
</feature>
<dbReference type="KEGG" id="qsa:O6P43_019120"/>
<gene>
    <name evidence="9" type="ORF">O6P43_019120</name>
</gene>
<keyword evidence="9" id="KW-0418">Kinase</keyword>
<dbReference type="SMART" id="SM00219">
    <property type="entry name" value="TyrKc"/>
    <property type="match status" value="1"/>
</dbReference>
<dbReference type="SUPFAM" id="SSF56112">
    <property type="entry name" value="Protein kinase-like (PK-like)"/>
    <property type="match status" value="1"/>
</dbReference>
<feature type="region of interest" description="Disordered" evidence="7">
    <location>
        <begin position="481"/>
        <end position="540"/>
    </location>
</feature>
<dbReference type="InterPro" id="IPR020635">
    <property type="entry name" value="Tyr_kinase_cat_dom"/>
</dbReference>
<keyword evidence="9" id="KW-0808">Transferase</keyword>
<keyword evidence="6" id="KW-0175">Coiled coil</keyword>
<evidence type="ECO:0000256" key="4">
    <source>
        <dbReference type="ARBA" id="ARBA00022786"/>
    </source>
</evidence>
<dbReference type="EC" id="2.3.2.27" evidence="2"/>
<evidence type="ECO:0000313" key="10">
    <source>
        <dbReference type="Proteomes" id="UP001163823"/>
    </source>
</evidence>
<dbReference type="Gene3D" id="1.10.510.10">
    <property type="entry name" value="Transferase(Phosphotransferase) domain 1"/>
    <property type="match status" value="1"/>
</dbReference>
<dbReference type="Pfam" id="PF07714">
    <property type="entry name" value="PK_Tyr_Ser-Thr"/>
    <property type="match status" value="1"/>
</dbReference>
<evidence type="ECO:0000259" key="8">
    <source>
        <dbReference type="PROSITE" id="PS50011"/>
    </source>
</evidence>
<evidence type="ECO:0000256" key="3">
    <source>
        <dbReference type="ARBA" id="ARBA00022741"/>
    </source>
</evidence>
<dbReference type="GO" id="GO:0004713">
    <property type="term" value="F:protein tyrosine kinase activity"/>
    <property type="evidence" value="ECO:0007669"/>
    <property type="project" value="InterPro"/>
</dbReference>
<feature type="coiled-coil region" evidence="6">
    <location>
        <begin position="259"/>
        <end position="296"/>
    </location>
</feature>
<dbReference type="InterPro" id="IPR000719">
    <property type="entry name" value="Prot_kinase_dom"/>
</dbReference>
<evidence type="ECO:0000256" key="5">
    <source>
        <dbReference type="ARBA" id="ARBA00022840"/>
    </source>
</evidence>
<dbReference type="PANTHER" id="PTHR45647:SF93">
    <property type="entry name" value="KINASE WITH ADENINE NUCLEOTIDE ALPHA HYDROLASES-LIKE DOMAIN-CONTAINING PROTEIN"/>
    <property type="match status" value="1"/>
</dbReference>
<feature type="domain" description="Protein kinase" evidence="8">
    <location>
        <begin position="324"/>
        <end position="540"/>
    </location>
</feature>
<dbReference type="PROSITE" id="PS50011">
    <property type="entry name" value="PROTEIN_KINASE_DOM"/>
    <property type="match status" value="1"/>
</dbReference>
<reference evidence="9" key="1">
    <citation type="journal article" date="2023" name="Science">
        <title>Elucidation of the pathway for biosynthesis of saponin adjuvants from the soapbark tree.</title>
        <authorList>
            <person name="Reed J."/>
            <person name="Orme A."/>
            <person name="El-Demerdash A."/>
            <person name="Owen C."/>
            <person name="Martin L.B.B."/>
            <person name="Misra R.C."/>
            <person name="Kikuchi S."/>
            <person name="Rejzek M."/>
            <person name="Martin A.C."/>
            <person name="Harkess A."/>
            <person name="Leebens-Mack J."/>
            <person name="Louveau T."/>
            <person name="Stephenson M.J."/>
            <person name="Osbourn A."/>
        </authorList>
    </citation>
    <scope>NUCLEOTIDE SEQUENCE</scope>
    <source>
        <strain evidence="9">S10</strain>
    </source>
</reference>
<dbReference type="GO" id="GO:0061630">
    <property type="term" value="F:ubiquitin protein ligase activity"/>
    <property type="evidence" value="ECO:0007669"/>
    <property type="project" value="UniProtKB-EC"/>
</dbReference>
<feature type="region of interest" description="Disordered" evidence="7">
    <location>
        <begin position="56"/>
        <end position="75"/>
    </location>
</feature>
<accession>A0AAD7LIA4</accession>
<evidence type="ECO:0000256" key="6">
    <source>
        <dbReference type="SAM" id="Coils"/>
    </source>
</evidence>
<dbReference type="InterPro" id="IPR011009">
    <property type="entry name" value="Kinase-like_dom_sf"/>
</dbReference>
<evidence type="ECO:0000256" key="1">
    <source>
        <dbReference type="ARBA" id="ARBA00000900"/>
    </source>
</evidence>